<dbReference type="Gene3D" id="3.10.200.10">
    <property type="entry name" value="Alpha carbonic anhydrase"/>
    <property type="match status" value="1"/>
</dbReference>
<reference evidence="9" key="2">
    <citation type="submission" date="2015-06" db="UniProtKB">
        <authorList>
            <consortium name="EnsemblMetazoa"/>
        </authorList>
    </citation>
    <scope>IDENTIFICATION</scope>
</reference>
<evidence type="ECO:0000313" key="10">
    <source>
        <dbReference type="Proteomes" id="UP000015104"/>
    </source>
</evidence>
<dbReference type="Proteomes" id="UP000015104">
    <property type="component" value="Unassembled WGS sequence"/>
</dbReference>
<dbReference type="GO" id="GO:0005737">
    <property type="term" value="C:cytoplasm"/>
    <property type="evidence" value="ECO:0007669"/>
    <property type="project" value="TreeGrafter"/>
</dbReference>
<dbReference type="PANTHER" id="PTHR18952:SF124">
    <property type="entry name" value="CARBONIC ANHYDRASE 7"/>
    <property type="match status" value="1"/>
</dbReference>
<dbReference type="FunFam" id="3.10.200.10:FF:000003">
    <property type="entry name" value="Carbonic anhydrase 12"/>
    <property type="match status" value="1"/>
</dbReference>
<dbReference type="PROSITE" id="PS51144">
    <property type="entry name" value="ALPHA_CA_2"/>
    <property type="match status" value="1"/>
</dbReference>
<evidence type="ECO:0000256" key="2">
    <source>
        <dbReference type="ARBA" id="ARBA00012925"/>
    </source>
</evidence>
<dbReference type="GO" id="GO:0008270">
    <property type="term" value="F:zinc ion binding"/>
    <property type="evidence" value="ECO:0007669"/>
    <property type="project" value="UniProtKB-UniRule"/>
</dbReference>
<feature type="compositionally biased region" description="Basic and acidic residues" evidence="7">
    <location>
        <begin position="33"/>
        <end position="44"/>
    </location>
</feature>
<dbReference type="eggNOG" id="KOG0382">
    <property type="taxonomic scope" value="Eukaryota"/>
</dbReference>
<reference evidence="10" key="1">
    <citation type="submission" date="2011-08" db="EMBL/GenBank/DDBJ databases">
        <authorList>
            <person name="Rombauts S."/>
        </authorList>
    </citation>
    <scope>NUCLEOTIDE SEQUENCE</scope>
    <source>
        <strain evidence="10">London</strain>
    </source>
</reference>
<dbReference type="EnsemblMetazoa" id="tetur03g07860.1">
    <property type="protein sequence ID" value="tetur03g07860.1"/>
    <property type="gene ID" value="tetur03g07860"/>
</dbReference>
<comment type="function">
    <text evidence="6">Reversible hydration of carbon dioxide.</text>
</comment>
<dbReference type="InterPro" id="IPR036398">
    <property type="entry name" value="CA_dom_sf"/>
</dbReference>
<comment type="catalytic activity">
    <reaction evidence="6">
        <text>hydrogencarbonate + H(+) = CO2 + H2O</text>
        <dbReference type="Rhea" id="RHEA:10748"/>
        <dbReference type="ChEBI" id="CHEBI:15377"/>
        <dbReference type="ChEBI" id="CHEBI:15378"/>
        <dbReference type="ChEBI" id="CHEBI:16526"/>
        <dbReference type="ChEBI" id="CHEBI:17544"/>
        <dbReference type="EC" id="4.2.1.1"/>
    </reaction>
</comment>
<feature type="compositionally biased region" description="Acidic residues" evidence="7">
    <location>
        <begin position="20"/>
        <end position="32"/>
    </location>
</feature>
<proteinExistence type="inferred from homology"/>
<evidence type="ECO:0000256" key="4">
    <source>
        <dbReference type="ARBA" id="ARBA00022833"/>
    </source>
</evidence>
<evidence type="ECO:0000256" key="3">
    <source>
        <dbReference type="ARBA" id="ARBA00022723"/>
    </source>
</evidence>
<keyword evidence="5" id="KW-0325">Glycoprotein</keyword>
<dbReference type="InterPro" id="IPR023561">
    <property type="entry name" value="Carbonic_anhydrase_a-class"/>
</dbReference>
<feature type="region of interest" description="Disordered" evidence="7">
    <location>
        <begin position="1"/>
        <end position="44"/>
    </location>
</feature>
<dbReference type="InterPro" id="IPR018338">
    <property type="entry name" value="Carbonic_anhydrase_a-class_CS"/>
</dbReference>
<dbReference type="AlphaFoldDB" id="T1K0I0"/>
<evidence type="ECO:0000256" key="7">
    <source>
        <dbReference type="SAM" id="MobiDB-lite"/>
    </source>
</evidence>
<dbReference type="CDD" id="cd00326">
    <property type="entry name" value="alpha_CA"/>
    <property type="match status" value="1"/>
</dbReference>
<comment type="cofactor">
    <cofactor evidence="6">
        <name>Zn(2+)</name>
        <dbReference type="ChEBI" id="CHEBI:29105"/>
    </cofactor>
</comment>
<dbReference type="HOGENOM" id="CLU_039326_2_0_1"/>
<dbReference type="EMBL" id="CAEY01001142">
    <property type="status" value="NOT_ANNOTATED_CDS"/>
    <property type="molecule type" value="Genomic_DNA"/>
</dbReference>
<name>T1K0I0_TETUR</name>
<accession>T1K0I0</accession>
<evidence type="ECO:0000259" key="8">
    <source>
        <dbReference type="PROSITE" id="PS51144"/>
    </source>
</evidence>
<sequence>MYELDNQYIGDNNFKPPTGFEDEDSSEEEDKLDPDKIDYEDKERKPAMDIANWTYQEQEDWESFYPDCGGNNQSPINIIDEFTEKDDITEIFFDPSYEACCREMEVKNTGRSVELAISEGKGPLVTGPFVDNEAFHFTQLHFHWGVEAEQGSEHAINNQRYDMEMHFVHYNQKYKDFNEASTKVDGLVVLATLFKISESNNPALEDIVRKLDKIRCGGLRYELGSRLNLLQLLPSNFGKYYQYQGSLTTPPCSESVTWIVFKNSQNIGRKQINKFRKLFQDKKCTIEMGTVTRQLQPINERIVYSSTSTNNHYPAKMNGLSRLQTIGKVIGLKGSLF</sequence>
<keyword evidence="3 6" id="KW-0479">Metal-binding</keyword>
<dbReference type="EC" id="4.2.1.1" evidence="2 6"/>
<keyword evidence="4 6" id="KW-0862">Zinc</keyword>
<dbReference type="GO" id="GO:0004089">
    <property type="term" value="F:carbonate dehydratase activity"/>
    <property type="evidence" value="ECO:0007669"/>
    <property type="project" value="UniProtKB-UniRule"/>
</dbReference>
<dbReference type="PANTHER" id="PTHR18952">
    <property type="entry name" value="CARBONIC ANHYDRASE"/>
    <property type="match status" value="1"/>
</dbReference>
<keyword evidence="10" id="KW-1185">Reference proteome</keyword>
<evidence type="ECO:0000256" key="1">
    <source>
        <dbReference type="ARBA" id="ARBA00010718"/>
    </source>
</evidence>
<comment type="similarity">
    <text evidence="1 6">Belongs to the alpha-carbonic anhydrase family.</text>
</comment>
<evidence type="ECO:0000313" key="9">
    <source>
        <dbReference type="EnsemblMetazoa" id="tetur03g07860.1"/>
    </source>
</evidence>
<feature type="domain" description="Alpha-carbonic anhydrase" evidence="8">
    <location>
        <begin position="51"/>
        <end position="307"/>
    </location>
</feature>
<dbReference type="SMART" id="SM01057">
    <property type="entry name" value="Carb_anhydrase"/>
    <property type="match status" value="1"/>
</dbReference>
<dbReference type="PROSITE" id="PS00162">
    <property type="entry name" value="ALPHA_CA_1"/>
    <property type="match status" value="1"/>
</dbReference>
<organism evidence="9 10">
    <name type="scientific">Tetranychus urticae</name>
    <name type="common">Two-spotted spider mite</name>
    <dbReference type="NCBI Taxonomy" id="32264"/>
    <lineage>
        <taxon>Eukaryota</taxon>
        <taxon>Metazoa</taxon>
        <taxon>Ecdysozoa</taxon>
        <taxon>Arthropoda</taxon>
        <taxon>Chelicerata</taxon>
        <taxon>Arachnida</taxon>
        <taxon>Acari</taxon>
        <taxon>Acariformes</taxon>
        <taxon>Trombidiformes</taxon>
        <taxon>Prostigmata</taxon>
        <taxon>Eleutherengona</taxon>
        <taxon>Raphignathae</taxon>
        <taxon>Tetranychoidea</taxon>
        <taxon>Tetranychidae</taxon>
        <taxon>Tetranychus</taxon>
    </lineage>
</organism>
<evidence type="ECO:0000256" key="5">
    <source>
        <dbReference type="ARBA" id="ARBA00023180"/>
    </source>
</evidence>
<evidence type="ECO:0000256" key="6">
    <source>
        <dbReference type="RuleBase" id="RU367011"/>
    </source>
</evidence>
<protein>
    <recommendedName>
        <fullName evidence="2 6">Carbonic anhydrase</fullName>
        <ecNumber evidence="2 6">4.2.1.1</ecNumber>
    </recommendedName>
</protein>
<dbReference type="SUPFAM" id="SSF51069">
    <property type="entry name" value="Carbonic anhydrase"/>
    <property type="match status" value="1"/>
</dbReference>
<keyword evidence="6" id="KW-0456">Lyase</keyword>
<dbReference type="InterPro" id="IPR001148">
    <property type="entry name" value="CA_dom"/>
</dbReference>
<dbReference type="Pfam" id="PF00194">
    <property type="entry name" value="Carb_anhydrase"/>
    <property type="match status" value="1"/>
</dbReference>
<dbReference type="STRING" id="32264.T1K0I0"/>